<feature type="coiled-coil region" evidence="1">
    <location>
        <begin position="136"/>
        <end position="163"/>
    </location>
</feature>
<proteinExistence type="predicted"/>
<evidence type="ECO:0000256" key="1">
    <source>
        <dbReference type="SAM" id="Coils"/>
    </source>
</evidence>
<keyword evidence="1" id="KW-0175">Coiled coil</keyword>
<dbReference type="EMBL" id="VZAD01000013">
    <property type="protein sequence ID" value="MQP10623.1"/>
    <property type="molecule type" value="Genomic_DNA"/>
</dbReference>
<dbReference type="RefSeq" id="WP_158462451.1">
    <property type="nucleotide sequence ID" value="NZ_VZAD01000013.1"/>
</dbReference>
<evidence type="ECO:0000313" key="2">
    <source>
        <dbReference type="EMBL" id="MQP10623.1"/>
    </source>
</evidence>
<evidence type="ECO:0000313" key="3">
    <source>
        <dbReference type="Proteomes" id="UP000384372"/>
    </source>
</evidence>
<dbReference type="Proteomes" id="UP000384372">
    <property type="component" value="Unassembled WGS sequence"/>
</dbReference>
<accession>A0A6A7W829</accession>
<gene>
    <name evidence="2" type="ORF">F7D20_01290</name>
</gene>
<comment type="caution">
    <text evidence="2">The sequence shown here is derived from an EMBL/GenBank/DDBJ whole genome shotgun (WGS) entry which is preliminary data.</text>
</comment>
<protein>
    <submittedName>
        <fullName evidence="2">Uncharacterized protein</fullName>
    </submittedName>
</protein>
<sequence>MGIFNIFNKKSDNESAATVSLPVVEPSDAKEEVASVTPVKEETSAGNKPLMVSYATGWPIDVIYGYLHKNFEDKGFADAMVKSDLAFRDLNMSLIRNKILMVFREINLNYDVMKQDLQVRIDNCNAAGLLTTVAEIEKTMSLINAHKEELREMEADFRNNANEASIPLQSYDCGFLRGIATIAMSGSNVKAKMPQMPNANVGAVQQAIAS</sequence>
<organism evidence="2 3">
    <name type="scientific">Segatella copri</name>
    <dbReference type="NCBI Taxonomy" id="165179"/>
    <lineage>
        <taxon>Bacteria</taxon>
        <taxon>Pseudomonadati</taxon>
        <taxon>Bacteroidota</taxon>
        <taxon>Bacteroidia</taxon>
        <taxon>Bacteroidales</taxon>
        <taxon>Prevotellaceae</taxon>
        <taxon>Segatella</taxon>
    </lineage>
</organism>
<dbReference type="AlphaFoldDB" id="A0A6A7W829"/>
<name>A0A6A7W829_9BACT</name>
<keyword evidence="3" id="KW-1185">Reference proteome</keyword>
<dbReference type="OrthoDB" id="1097927at2"/>
<reference evidence="2 3" key="1">
    <citation type="submission" date="2019-09" db="EMBL/GenBank/DDBJ databases">
        <title>Distinct polysaccharide growth profiles of human intestinal Prevotella copri isolates.</title>
        <authorList>
            <person name="Fehlner-Peach H."/>
            <person name="Magnabosco C."/>
            <person name="Raghavan V."/>
            <person name="Scher J.U."/>
            <person name="Tett A."/>
            <person name="Cox L.M."/>
            <person name="Gottsegen C."/>
            <person name="Watters A."/>
            <person name="Wiltshire- Gordon J.D."/>
            <person name="Segata N."/>
            <person name="Bonneau R."/>
            <person name="Littman D.R."/>
        </authorList>
    </citation>
    <scope>NUCLEOTIDE SEQUENCE [LARGE SCALE GENOMIC DNA]</scope>
    <source>
        <strain evidence="3">iAQ1173</strain>
    </source>
</reference>